<evidence type="ECO:0000313" key="2">
    <source>
        <dbReference type="EMBL" id="KHT61947.1"/>
    </source>
</evidence>
<evidence type="ECO:0000256" key="1">
    <source>
        <dbReference type="SAM" id="MobiDB-lite"/>
    </source>
</evidence>
<evidence type="ECO:0000313" key="3">
    <source>
        <dbReference type="Proteomes" id="UP000031278"/>
    </source>
</evidence>
<organism evidence="2 3">
    <name type="scientific">Photobacterium gaetbulicola</name>
    <dbReference type="NCBI Taxonomy" id="1295392"/>
    <lineage>
        <taxon>Bacteria</taxon>
        <taxon>Pseudomonadati</taxon>
        <taxon>Pseudomonadota</taxon>
        <taxon>Gammaproteobacteria</taxon>
        <taxon>Vibrionales</taxon>
        <taxon>Vibrionaceae</taxon>
        <taxon>Photobacterium</taxon>
    </lineage>
</organism>
<sequence length="82" mass="9007">MRVFPCLAPTGKQNDAQGDIKLISDLMPIQHIESRSNIWQLVVFYLRFVATSHKNQSDKFDGSGGNGFQPAKLAESKRAGSG</sequence>
<protein>
    <submittedName>
        <fullName evidence="2">Uncharacterized protein</fullName>
    </submittedName>
</protein>
<feature type="region of interest" description="Disordered" evidence="1">
    <location>
        <begin position="55"/>
        <end position="82"/>
    </location>
</feature>
<dbReference type="EMBL" id="JWLZ01000187">
    <property type="protein sequence ID" value="KHT61947.1"/>
    <property type="molecule type" value="Genomic_DNA"/>
</dbReference>
<comment type="caution">
    <text evidence="2">The sequence shown here is derived from an EMBL/GenBank/DDBJ whole genome shotgun (WGS) entry which is preliminary data.</text>
</comment>
<dbReference type="Proteomes" id="UP000031278">
    <property type="component" value="Unassembled WGS sequence"/>
</dbReference>
<name>A0A0B9GZ58_9GAMM</name>
<proteinExistence type="predicted"/>
<accession>A0A0B9GZ58</accession>
<reference evidence="2 3" key="1">
    <citation type="submission" date="2014-12" db="EMBL/GenBank/DDBJ databases">
        <title>Genome sequencing of Photobacterium gaetbulicola AD005a.</title>
        <authorList>
            <person name="Adrian T.G.S."/>
            <person name="Chan K.G."/>
        </authorList>
    </citation>
    <scope>NUCLEOTIDE SEQUENCE [LARGE SCALE GENOMIC DNA]</scope>
    <source>
        <strain evidence="2 3">AD005a</strain>
    </source>
</reference>
<gene>
    <name evidence="2" type="ORF">RJ45_20070</name>
</gene>
<dbReference type="AlphaFoldDB" id="A0A0B9GZ58"/>